<name>A0A1C1CGG7_9EURO</name>
<evidence type="ECO:0000313" key="3">
    <source>
        <dbReference type="Proteomes" id="UP000094526"/>
    </source>
</evidence>
<feature type="region of interest" description="Disordered" evidence="1">
    <location>
        <begin position="207"/>
        <end position="228"/>
    </location>
</feature>
<reference evidence="3" key="1">
    <citation type="submission" date="2015-07" db="EMBL/GenBank/DDBJ databases">
        <authorList>
            <person name="Teixeira M.M."/>
            <person name="Souza R.C."/>
            <person name="Almeida L.G."/>
            <person name="Vicente V.A."/>
            <person name="de Hoog S."/>
            <person name="Bocca A.L."/>
            <person name="de Almeida S.R."/>
            <person name="Vasconcelos A.T."/>
            <person name="Felipe M.S."/>
        </authorList>
    </citation>
    <scope>NUCLEOTIDE SEQUENCE [LARGE SCALE GENOMIC DNA]</scope>
    <source>
        <strain evidence="3">KSF</strain>
    </source>
</reference>
<dbReference type="PANTHER" id="PTHR28037">
    <property type="entry name" value="ALCOHOL O-ACETYLTRANSFERASE 1-RELATED"/>
    <property type="match status" value="1"/>
</dbReference>
<evidence type="ECO:0000313" key="2">
    <source>
        <dbReference type="EMBL" id="OCT47557.1"/>
    </source>
</evidence>
<gene>
    <name evidence="2" type="ORF">CLCR_03491</name>
</gene>
<dbReference type="VEuPathDB" id="FungiDB:CLCR_03491"/>
<protein>
    <recommendedName>
        <fullName evidence="4">Alcohol acetyltransferase</fullName>
    </recommendedName>
</protein>
<keyword evidence="3" id="KW-1185">Reference proteome</keyword>
<evidence type="ECO:0008006" key="4">
    <source>
        <dbReference type="Google" id="ProtNLM"/>
    </source>
</evidence>
<dbReference type="InterPro" id="IPR023213">
    <property type="entry name" value="CAT-like_dom_sf"/>
</dbReference>
<dbReference type="OrthoDB" id="2150604at2759"/>
<evidence type="ECO:0000256" key="1">
    <source>
        <dbReference type="SAM" id="MobiDB-lite"/>
    </source>
</evidence>
<dbReference type="GO" id="GO:0008080">
    <property type="term" value="F:N-acetyltransferase activity"/>
    <property type="evidence" value="ECO:0007669"/>
    <property type="project" value="TreeGrafter"/>
</dbReference>
<accession>A0A1C1CGG7</accession>
<comment type="caution">
    <text evidence="2">The sequence shown here is derived from an EMBL/GenBank/DDBJ whole genome shotgun (WGS) entry which is preliminary data.</text>
</comment>
<dbReference type="AlphaFoldDB" id="A0A1C1CGG7"/>
<sequence>MAEYDLKKIRPLGKLEEVAAVAHHIDFFTNTGLSVHYRSSQPAPNLPEVIYHAVADVVRAHPILFAVPVGAGSTQEPYWGRLPSIDIKKAVTFVERSTPSGTDSEGRDKELDALLETQHNTNFKSGYGTLPVWRMVIVREPGVNDEFTACLIAHHSMSDGTGLQVFHNSFQSALSDASSSSSSSPRLSEAAEHVVFSNADDPIAPSLEQVHPLPIPAEPPAADATGIKDWTGTPVEVPCKTRYVSLSLAPHLAQSFAQDCKKHKATPATALPSLIARLLFHHLPSPTPEALLCNIPVSLRPDLPPNVVEGVMGNFIDAFKVKLLRADLDKIQDSAAQSVNSWDIWTHARKIQQGTRRYYANVSPSGQPYTNIAFFKLIPDLNAALTATLGNARGESFEVSNLGTFSQPKNLQAGSGGPVWQAGKVTISRCAYAAGGPLVVCVLGSDENLGFGFTWQEGAIPDDVVDQVVNGVRMYLDPSPPAVS</sequence>
<dbReference type="eggNOG" id="ENOG502RC91">
    <property type="taxonomic scope" value="Eukaryota"/>
</dbReference>
<dbReference type="Gene3D" id="3.30.559.10">
    <property type="entry name" value="Chloramphenicol acetyltransferase-like domain"/>
    <property type="match status" value="1"/>
</dbReference>
<dbReference type="SUPFAM" id="SSF52777">
    <property type="entry name" value="CoA-dependent acyltransferases"/>
    <property type="match status" value="2"/>
</dbReference>
<proteinExistence type="predicted"/>
<dbReference type="EMBL" id="LGRB01000013">
    <property type="protein sequence ID" value="OCT47557.1"/>
    <property type="molecule type" value="Genomic_DNA"/>
</dbReference>
<dbReference type="STRING" id="86049.A0A1C1CGG7"/>
<organism evidence="2 3">
    <name type="scientific">Cladophialophora carrionii</name>
    <dbReference type="NCBI Taxonomy" id="86049"/>
    <lineage>
        <taxon>Eukaryota</taxon>
        <taxon>Fungi</taxon>
        <taxon>Dikarya</taxon>
        <taxon>Ascomycota</taxon>
        <taxon>Pezizomycotina</taxon>
        <taxon>Eurotiomycetes</taxon>
        <taxon>Chaetothyriomycetidae</taxon>
        <taxon>Chaetothyriales</taxon>
        <taxon>Herpotrichiellaceae</taxon>
        <taxon>Cladophialophora</taxon>
    </lineage>
</organism>
<dbReference type="PANTHER" id="PTHR28037:SF1">
    <property type="entry name" value="ALCOHOL O-ACETYLTRANSFERASE 1-RELATED"/>
    <property type="match status" value="1"/>
</dbReference>
<dbReference type="Proteomes" id="UP000094526">
    <property type="component" value="Unassembled WGS sequence"/>
</dbReference>
<dbReference type="InterPro" id="IPR052058">
    <property type="entry name" value="Alcohol_O-acetyltransferase"/>
</dbReference>
<dbReference type="VEuPathDB" id="FungiDB:G647_01828"/>
<dbReference type="Gene3D" id="3.30.559.30">
    <property type="entry name" value="Nonribosomal peptide synthetase, condensation domain"/>
    <property type="match status" value="1"/>
</dbReference>